<evidence type="ECO:0000313" key="2">
    <source>
        <dbReference type="Proteomes" id="UP000265719"/>
    </source>
</evidence>
<sequence length="507" mass="51969">MNRLLAAGALEARVAARFGIVPTAVGLGVLWTLVLAAVPVEKARALAGVLLFVDTAGFGALFVVALLLFERVEGTRDALAVTPLRTAEGMTARLLLLTALSVLIAFPMLVAAARDRPAELAGVLAPALLGVAVTALLFLTACLAVGARFRGLSGFLLAMPPVVAPLILVPLAYAGGVLHHPVVHAVPTTVGVDLVRLALDPGSVDRHPVVLALAVGYALGWAAVGGVTACRAVAMGPSLPVPPPSPRGVRASGGAVSPRRTSFPVARFARVDLVGSRRDPLLVLLLAAPVLLAAAIRVSFPQAVDIVRVSYGIDLAAHTPAVMATLVLLHVPMMFGVVGGLRAVEDADERVLLVLRVSPLSLWAYLGYRMVVAAAASLLGLVVALPLSGLSPSGWSPGLVVAVVLAALQAPVLVVSLTALAADKVTALVVAKGAGAVLVLVPVVLWALPDWWRLPFLVLPPAWPVLAVPEYAAGAPGPWGCLLGGVLVTAVAVAVLLGRTRRALDVR</sequence>
<accession>A0A399FVL4</accession>
<proteinExistence type="predicted"/>
<dbReference type="Proteomes" id="UP000265719">
    <property type="component" value="Chromosome"/>
</dbReference>
<evidence type="ECO:0000313" key="1">
    <source>
        <dbReference type="EMBL" id="UOE19017.1"/>
    </source>
</evidence>
<dbReference type="Pfam" id="PF24686">
    <property type="entry name" value="FLQE3_permease"/>
    <property type="match status" value="1"/>
</dbReference>
<protein>
    <submittedName>
        <fullName evidence="1">Uncharacterized protein</fullName>
    </submittedName>
</protein>
<dbReference type="OrthoDB" id="3430507at2"/>
<dbReference type="InterPro" id="IPR056926">
    <property type="entry name" value="FLQE3_permease"/>
</dbReference>
<keyword evidence="2" id="KW-1185">Reference proteome</keyword>
<gene>
    <name evidence="1" type="ORF">NI17_019995</name>
</gene>
<dbReference type="RefSeq" id="WP_068693086.1">
    <property type="nucleotide sequence ID" value="NZ_CP063196.1"/>
</dbReference>
<reference evidence="1" key="1">
    <citation type="submission" date="2020-10" db="EMBL/GenBank/DDBJ databases">
        <title>De novo genome project of the cellulose decomposer Thermobifida halotolerans type strain.</title>
        <authorList>
            <person name="Nagy I."/>
            <person name="Horvath B."/>
            <person name="Kukolya J."/>
            <person name="Nagy I."/>
            <person name="Orsini M."/>
        </authorList>
    </citation>
    <scope>NUCLEOTIDE SEQUENCE</scope>
    <source>
        <strain evidence="1">DSM 44931</strain>
    </source>
</reference>
<dbReference type="EMBL" id="CP063196">
    <property type="protein sequence ID" value="UOE19017.1"/>
    <property type="molecule type" value="Genomic_DNA"/>
</dbReference>
<organism evidence="1 2">
    <name type="scientific">Thermobifida halotolerans</name>
    <dbReference type="NCBI Taxonomy" id="483545"/>
    <lineage>
        <taxon>Bacteria</taxon>
        <taxon>Bacillati</taxon>
        <taxon>Actinomycetota</taxon>
        <taxon>Actinomycetes</taxon>
        <taxon>Streptosporangiales</taxon>
        <taxon>Nocardiopsidaceae</taxon>
        <taxon>Thermobifida</taxon>
    </lineage>
</organism>
<dbReference type="AlphaFoldDB" id="A0A399FVL4"/>
<dbReference type="KEGG" id="thao:NI17_019995"/>
<name>A0A399FVL4_9ACTN</name>